<evidence type="ECO:0000256" key="1">
    <source>
        <dbReference type="ARBA" id="ARBA00004123"/>
    </source>
</evidence>
<dbReference type="PANTHER" id="PTHR20531">
    <property type="entry name" value="N-ALPHA-ACETYLTRANSFERASE 40"/>
    <property type="match status" value="1"/>
</dbReference>
<dbReference type="GO" id="GO:0005737">
    <property type="term" value="C:cytoplasm"/>
    <property type="evidence" value="ECO:0007669"/>
    <property type="project" value="UniProtKB-SubCell"/>
</dbReference>
<dbReference type="EC" id="2.3.1.257" evidence="4"/>
<keyword evidence="9" id="KW-0012">Acyltransferase</keyword>
<dbReference type="InParanoid" id="A0A316VY84"/>
<dbReference type="OrthoDB" id="424551at2759"/>
<accession>A0A316VY84</accession>
<proteinExistence type="inferred from homology"/>
<evidence type="ECO:0000256" key="10">
    <source>
        <dbReference type="ARBA" id="ARBA00047821"/>
    </source>
</evidence>
<dbReference type="InterPro" id="IPR039949">
    <property type="entry name" value="NAA40"/>
</dbReference>
<dbReference type="Proteomes" id="UP000245783">
    <property type="component" value="Unassembled WGS sequence"/>
</dbReference>
<dbReference type="GO" id="GO:1990189">
    <property type="term" value="F:protein N-terminal-serine acetyltransferase activity"/>
    <property type="evidence" value="ECO:0007669"/>
    <property type="project" value="UniProtKB-EC"/>
</dbReference>
<comment type="subcellular location">
    <subcellularLocation>
        <location evidence="2">Cytoplasm</location>
    </subcellularLocation>
    <subcellularLocation>
        <location evidence="1">Nucleus</location>
    </subcellularLocation>
</comment>
<evidence type="ECO:0000259" key="13">
    <source>
        <dbReference type="PROSITE" id="PS51186"/>
    </source>
</evidence>
<dbReference type="PROSITE" id="PS51186">
    <property type="entry name" value="GNAT"/>
    <property type="match status" value="1"/>
</dbReference>
<dbReference type="GO" id="GO:0005634">
    <property type="term" value="C:nucleus"/>
    <property type="evidence" value="ECO:0007669"/>
    <property type="project" value="UniProtKB-SubCell"/>
</dbReference>
<name>A0A316VY84_9BASI</name>
<dbReference type="FunCoup" id="A0A316VY84">
    <property type="interactions" value="549"/>
</dbReference>
<evidence type="ECO:0000313" key="14">
    <source>
        <dbReference type="EMBL" id="PWN42450.1"/>
    </source>
</evidence>
<evidence type="ECO:0000313" key="15">
    <source>
        <dbReference type="Proteomes" id="UP000245783"/>
    </source>
</evidence>
<dbReference type="CDD" id="cd04301">
    <property type="entry name" value="NAT_SF"/>
    <property type="match status" value="1"/>
</dbReference>
<feature type="domain" description="N-acetyltransferase" evidence="13">
    <location>
        <begin position="107"/>
        <end position="272"/>
    </location>
</feature>
<feature type="region of interest" description="Disordered" evidence="12">
    <location>
        <begin position="1"/>
        <end position="20"/>
    </location>
</feature>
<evidence type="ECO:0000256" key="2">
    <source>
        <dbReference type="ARBA" id="ARBA00004496"/>
    </source>
</evidence>
<keyword evidence="15" id="KW-1185">Reference proteome</keyword>
<dbReference type="GO" id="GO:0010485">
    <property type="term" value="F:histone H4 acetyltransferase activity"/>
    <property type="evidence" value="ECO:0007669"/>
    <property type="project" value="InterPro"/>
</dbReference>
<evidence type="ECO:0000256" key="6">
    <source>
        <dbReference type="ARBA" id="ARBA00022490"/>
    </source>
</evidence>
<dbReference type="Pfam" id="PF00583">
    <property type="entry name" value="Acetyltransf_1"/>
    <property type="match status" value="1"/>
</dbReference>
<evidence type="ECO:0000256" key="4">
    <source>
        <dbReference type="ARBA" id="ARBA00012950"/>
    </source>
</evidence>
<dbReference type="InterPro" id="IPR000182">
    <property type="entry name" value="GNAT_dom"/>
</dbReference>
<dbReference type="GO" id="GO:0043998">
    <property type="term" value="F:histone H2A acetyltransferase activity"/>
    <property type="evidence" value="ECO:0007669"/>
    <property type="project" value="InterPro"/>
</dbReference>
<dbReference type="STRING" id="1522189.A0A316VY84"/>
<keyword evidence="8" id="KW-0539">Nucleus</keyword>
<evidence type="ECO:0000256" key="12">
    <source>
        <dbReference type="SAM" id="MobiDB-lite"/>
    </source>
</evidence>
<comment type="catalytic activity">
    <reaction evidence="10">
        <text>N-terminal L-seryl-[histone H2A] + acetyl-CoA = N-terminal N(alpha)-acetyl-L-seryl-[histone H2A] + CoA + H(+)</text>
        <dbReference type="Rhea" id="RHEA:50600"/>
        <dbReference type="Rhea" id="RHEA-COMP:12742"/>
        <dbReference type="Rhea" id="RHEA-COMP:12744"/>
        <dbReference type="ChEBI" id="CHEBI:15378"/>
        <dbReference type="ChEBI" id="CHEBI:57287"/>
        <dbReference type="ChEBI" id="CHEBI:57288"/>
        <dbReference type="ChEBI" id="CHEBI:64738"/>
        <dbReference type="ChEBI" id="CHEBI:83690"/>
        <dbReference type="EC" id="2.3.1.257"/>
    </reaction>
</comment>
<keyword evidence="7" id="KW-0808">Transferase</keyword>
<evidence type="ECO:0000256" key="7">
    <source>
        <dbReference type="ARBA" id="ARBA00022679"/>
    </source>
</evidence>
<keyword evidence="6" id="KW-0963">Cytoplasm</keyword>
<evidence type="ECO:0000256" key="9">
    <source>
        <dbReference type="ARBA" id="ARBA00023315"/>
    </source>
</evidence>
<organism evidence="14 15">
    <name type="scientific">Ceraceosorus guamensis</name>
    <dbReference type="NCBI Taxonomy" id="1522189"/>
    <lineage>
        <taxon>Eukaryota</taxon>
        <taxon>Fungi</taxon>
        <taxon>Dikarya</taxon>
        <taxon>Basidiomycota</taxon>
        <taxon>Ustilaginomycotina</taxon>
        <taxon>Exobasidiomycetes</taxon>
        <taxon>Ceraceosorales</taxon>
        <taxon>Ceraceosoraceae</taxon>
        <taxon>Ceraceosorus</taxon>
    </lineage>
</organism>
<dbReference type="AlphaFoldDB" id="A0A316VY84"/>
<dbReference type="RefSeq" id="XP_025369610.1">
    <property type="nucleotide sequence ID" value="XM_025513944.1"/>
</dbReference>
<evidence type="ECO:0000256" key="8">
    <source>
        <dbReference type="ARBA" id="ARBA00023242"/>
    </source>
</evidence>
<gene>
    <name evidence="14" type="ORF">IE81DRAFT_323416</name>
</gene>
<dbReference type="InterPro" id="IPR016181">
    <property type="entry name" value="Acyl_CoA_acyltransferase"/>
</dbReference>
<protein>
    <recommendedName>
        <fullName evidence="5">N-alpha-acetyltransferase 40</fullName>
        <ecNumber evidence="4">2.3.1.257</ecNumber>
    </recommendedName>
</protein>
<evidence type="ECO:0000256" key="11">
    <source>
        <dbReference type="ARBA" id="ARBA00049524"/>
    </source>
</evidence>
<comment type="similarity">
    <text evidence="3">Belongs to the acetyltransferase family. NAA40 subfamily.</text>
</comment>
<evidence type="ECO:0000256" key="3">
    <source>
        <dbReference type="ARBA" id="ARBA00008870"/>
    </source>
</evidence>
<dbReference type="PANTHER" id="PTHR20531:SF1">
    <property type="entry name" value="N-ALPHA-ACETYLTRANSFERASE 40"/>
    <property type="match status" value="1"/>
</dbReference>
<sequence>MPSHGRLSARGKAAGAADGLSAPPALLSAKQVAARAQKITAAQLLELLDHDERLVHVNDAQNGALPDESTVSRENLSDGLSRTLKKANTEYTLMVATTAGLSDAEKEETFALFQANMQSHYEGSAQGWEPAEKRTEIFDHQSRFLILVEGAQSSITRPAAFAVWRFDTEECDPSDPAQRRRPGRRREEEIEVAYCYELQVSLPHRKNGLGRFLMQQLEHIACKTRMRKVMLTVFSNNLEAKAFYKKTGYWTDSISPNQWSTESATSLDQKDDNETEYDYDILSKSVVPSTQ</sequence>
<comment type="catalytic activity">
    <reaction evidence="11">
        <text>N-terminal L-seryl-[histone H4] + acetyl-CoA = N-terminal N(alpha)-acetyl-L-seryl-[histone H4] + CoA + H(+)</text>
        <dbReference type="Rhea" id="RHEA:50596"/>
        <dbReference type="Rhea" id="RHEA-COMP:12740"/>
        <dbReference type="Rhea" id="RHEA-COMP:12743"/>
        <dbReference type="ChEBI" id="CHEBI:15378"/>
        <dbReference type="ChEBI" id="CHEBI:57287"/>
        <dbReference type="ChEBI" id="CHEBI:57288"/>
        <dbReference type="ChEBI" id="CHEBI:64738"/>
        <dbReference type="ChEBI" id="CHEBI:83690"/>
        <dbReference type="EC" id="2.3.1.257"/>
    </reaction>
</comment>
<reference evidence="14 15" key="1">
    <citation type="journal article" date="2018" name="Mol. Biol. Evol.">
        <title>Broad Genomic Sampling Reveals a Smut Pathogenic Ancestry of the Fungal Clade Ustilaginomycotina.</title>
        <authorList>
            <person name="Kijpornyongpan T."/>
            <person name="Mondo S.J."/>
            <person name="Barry K."/>
            <person name="Sandor L."/>
            <person name="Lee J."/>
            <person name="Lipzen A."/>
            <person name="Pangilinan J."/>
            <person name="LaButti K."/>
            <person name="Hainaut M."/>
            <person name="Henrissat B."/>
            <person name="Grigoriev I.V."/>
            <person name="Spatafora J.W."/>
            <person name="Aime M.C."/>
        </authorList>
    </citation>
    <scope>NUCLEOTIDE SEQUENCE [LARGE SCALE GENOMIC DNA]</scope>
    <source>
        <strain evidence="14 15">MCA 4658</strain>
    </source>
</reference>
<dbReference type="GeneID" id="37035814"/>
<dbReference type="Gene3D" id="3.40.630.30">
    <property type="match status" value="1"/>
</dbReference>
<dbReference type="EMBL" id="KZ819379">
    <property type="protein sequence ID" value="PWN42450.1"/>
    <property type="molecule type" value="Genomic_DNA"/>
</dbReference>
<dbReference type="SUPFAM" id="SSF55729">
    <property type="entry name" value="Acyl-CoA N-acyltransferases (Nat)"/>
    <property type="match status" value="1"/>
</dbReference>
<evidence type="ECO:0000256" key="5">
    <source>
        <dbReference type="ARBA" id="ARBA00015043"/>
    </source>
</evidence>